<protein>
    <submittedName>
        <fullName evidence="1">Stage III sporulation protein AB</fullName>
    </submittedName>
</protein>
<dbReference type="RefSeq" id="WP_308731414.1">
    <property type="nucleotide sequence ID" value="NZ_JAJEQN010000009.1"/>
</dbReference>
<dbReference type="AlphaFoldDB" id="A0AAE3E3D2"/>
<dbReference type="EMBL" id="JAJEQN010000009">
    <property type="protein sequence ID" value="MCC2221029.1"/>
    <property type="molecule type" value="Genomic_DNA"/>
</dbReference>
<reference evidence="1 2" key="1">
    <citation type="submission" date="2021-10" db="EMBL/GenBank/DDBJ databases">
        <title>Anaerobic single-cell dispensing facilitates the cultivation of human gut bacteria.</title>
        <authorList>
            <person name="Afrizal A."/>
        </authorList>
    </citation>
    <scope>NUCLEOTIDE SEQUENCE [LARGE SCALE GENOMIC DNA]</scope>
    <source>
        <strain evidence="1 2">CLA-AA-H224</strain>
    </source>
</reference>
<dbReference type="InterPro" id="IPR014198">
    <property type="entry name" value="Spore_III_AB"/>
</dbReference>
<organism evidence="1 2">
    <name type="scientific">Anthropogastromicrobium aceti</name>
    <dbReference type="NCBI Taxonomy" id="2981768"/>
    <lineage>
        <taxon>Bacteria</taxon>
        <taxon>Bacillati</taxon>
        <taxon>Bacillota</taxon>
        <taxon>Clostridia</taxon>
        <taxon>Lachnospirales</taxon>
        <taxon>Lachnospiraceae</taxon>
        <taxon>Anthropogastromicrobium</taxon>
    </lineage>
</organism>
<comment type="caution">
    <text evidence="1">The sequence shown here is derived from an EMBL/GenBank/DDBJ whole genome shotgun (WGS) entry which is preliminary data.</text>
</comment>
<sequence length="169" mass="19321">MKLAAAVIIAGTLLSIGFCMETSRKETAKQLQELIRFLLFAGQEIEIRGSILEDVFTKASSITQGATKELVSRMAKRMAEGGDFLQEWSHAVNEVYRKMGWNEQEEELILHCASDFLLFERKMVKEQLFFDANQLSQLYEKRITKLGNECKLCRVLSFCAAAFLLILLW</sequence>
<evidence type="ECO:0000313" key="1">
    <source>
        <dbReference type="EMBL" id="MCC2221029.1"/>
    </source>
</evidence>
<dbReference type="Proteomes" id="UP001198200">
    <property type="component" value="Unassembled WGS sequence"/>
</dbReference>
<dbReference type="Pfam" id="PF09548">
    <property type="entry name" value="Spore_III_AB"/>
    <property type="match status" value="1"/>
</dbReference>
<proteinExistence type="predicted"/>
<name>A0AAE3E3D2_9FIRM</name>
<keyword evidence="2" id="KW-1185">Reference proteome</keyword>
<accession>A0AAE3E3D2</accession>
<evidence type="ECO:0000313" key="2">
    <source>
        <dbReference type="Proteomes" id="UP001198200"/>
    </source>
</evidence>
<gene>
    <name evidence="1" type="ORF">LKD48_05120</name>
</gene>